<evidence type="ECO:0000256" key="1">
    <source>
        <dbReference type="ARBA" id="ARBA00000900"/>
    </source>
</evidence>
<evidence type="ECO:0000313" key="9">
    <source>
        <dbReference type="EMBL" id="MBE8592832.1"/>
    </source>
</evidence>
<dbReference type="PANTHER" id="PTHR48051">
    <property type="match status" value="1"/>
</dbReference>
<evidence type="ECO:0000256" key="2">
    <source>
        <dbReference type="ARBA" id="ARBA00012483"/>
    </source>
</evidence>
<keyword evidence="6" id="KW-0833">Ubl conjugation pathway</keyword>
<evidence type="ECO:0000256" key="3">
    <source>
        <dbReference type="ARBA" id="ARBA00022614"/>
    </source>
</evidence>
<keyword evidence="4" id="KW-0677">Repeat</keyword>
<gene>
    <name evidence="9" type="ORF">IQK56_18955</name>
</gene>
<proteinExistence type="inferred from homology"/>
<comment type="caution">
    <text evidence="9">The sequence shown here is derived from an EMBL/GenBank/DDBJ whole genome shotgun (WGS) entry which is preliminary data.</text>
</comment>
<evidence type="ECO:0000259" key="8">
    <source>
        <dbReference type="PROSITE" id="PS52053"/>
    </source>
</evidence>
<evidence type="ECO:0000256" key="4">
    <source>
        <dbReference type="ARBA" id="ARBA00022737"/>
    </source>
</evidence>
<keyword evidence="6" id="KW-1035">Host cytoplasm</keyword>
<keyword evidence="6" id="KW-0808">Transferase</keyword>
<feature type="active site" description="Glycyl thioester intermediate" evidence="6">
    <location>
        <position position="1756"/>
    </location>
</feature>
<evidence type="ECO:0000256" key="6">
    <source>
        <dbReference type="PROSITE-ProRule" id="PRU01398"/>
    </source>
</evidence>
<comment type="similarity">
    <text evidence="6">Belongs to the LRR-containing bacterial E3 ligase family.</text>
</comment>
<keyword evidence="5" id="KW-0843">Virulence</keyword>
<protein>
    <recommendedName>
        <fullName evidence="2">RING-type E3 ubiquitin transferase</fullName>
        <ecNumber evidence="2">2.3.2.27</ecNumber>
    </recommendedName>
</protein>
<dbReference type="InterPro" id="IPR050216">
    <property type="entry name" value="LRR_domain-containing"/>
</dbReference>
<evidence type="ECO:0000256" key="5">
    <source>
        <dbReference type="ARBA" id="ARBA00023026"/>
    </source>
</evidence>
<dbReference type="PROSITE" id="PS51450">
    <property type="entry name" value="LRR"/>
    <property type="match status" value="2"/>
</dbReference>
<dbReference type="Gene3D" id="3.80.10.10">
    <property type="entry name" value="Ribonuclease Inhibitor"/>
    <property type="match status" value="3"/>
</dbReference>
<dbReference type="SUPFAM" id="SSF52058">
    <property type="entry name" value="L domain-like"/>
    <property type="match status" value="2"/>
</dbReference>
<comment type="PTM">
    <text evidence="6">Ubiquitinated in the presence of host E1 ubiquitin-activating enzyme, E2 ubiquitin-conjugating enzyme and ubiquitin.</text>
</comment>
<keyword evidence="6" id="KW-0964">Secreted</keyword>
<dbReference type="Pfam" id="PF13855">
    <property type="entry name" value="LRR_8"/>
    <property type="match status" value="1"/>
</dbReference>
<dbReference type="InterPro" id="IPR003591">
    <property type="entry name" value="Leu-rich_rpt_typical-subtyp"/>
</dbReference>
<dbReference type="Gene3D" id="1.20.58.360">
    <property type="entry name" value="Shigella T3SS effector IpaH defines"/>
    <property type="match status" value="1"/>
</dbReference>
<feature type="region of interest" description="Disordered" evidence="7">
    <location>
        <begin position="1648"/>
        <end position="1668"/>
    </location>
</feature>
<evidence type="ECO:0000256" key="7">
    <source>
        <dbReference type="SAM" id="MobiDB-lite"/>
    </source>
</evidence>
<reference evidence="9 10" key="1">
    <citation type="submission" date="2020-10" db="EMBL/GenBank/DDBJ databases">
        <title>The draft genomes of Cyclamen pathogen Pseudomonas sp.</title>
        <authorList>
            <person name="Fujikawa T."/>
            <person name="Sawada H."/>
        </authorList>
    </citation>
    <scope>NUCLEOTIDE SEQUENCE [LARGE SCALE GENOMIC DNA]</scope>
    <source>
        <strain evidence="9 10">MAFF 301449</strain>
    </source>
</reference>
<dbReference type="PANTHER" id="PTHR48051:SF1">
    <property type="entry name" value="RAS SUPPRESSOR PROTEIN 1"/>
    <property type="match status" value="1"/>
</dbReference>
<name>A0ABR9SV76_9PSED</name>
<dbReference type="PROSITE" id="PS52053">
    <property type="entry name" value="NEL"/>
    <property type="match status" value="1"/>
</dbReference>
<dbReference type="RefSeq" id="WP_193901786.1">
    <property type="nucleotide sequence ID" value="NZ_JADDUM010000153.1"/>
</dbReference>
<dbReference type="EMBL" id="JADDUM010000153">
    <property type="protein sequence ID" value="MBE8592832.1"/>
    <property type="molecule type" value="Genomic_DNA"/>
</dbReference>
<keyword evidence="3" id="KW-0433">Leucine-rich repeat</keyword>
<feature type="domain" description="NEL" evidence="8">
    <location>
        <begin position="1668"/>
        <end position="1950"/>
    </location>
</feature>
<dbReference type="InterPro" id="IPR032675">
    <property type="entry name" value="LRR_dom_sf"/>
</dbReference>
<accession>A0ABR9SV76</accession>
<dbReference type="EC" id="2.3.2.27" evidence="2"/>
<dbReference type="InterPro" id="IPR001611">
    <property type="entry name" value="Leu-rich_rpt"/>
</dbReference>
<keyword evidence="6" id="KW-0832">Ubl conjugation</keyword>
<dbReference type="SMART" id="SM00369">
    <property type="entry name" value="LRR_TYP"/>
    <property type="match status" value="8"/>
</dbReference>
<evidence type="ECO:0000313" key="10">
    <source>
        <dbReference type="Proteomes" id="UP000613075"/>
    </source>
</evidence>
<dbReference type="Pfam" id="PF14496">
    <property type="entry name" value="NEL"/>
    <property type="match status" value="1"/>
</dbReference>
<comment type="catalytic activity">
    <reaction evidence="1">
        <text>S-ubiquitinyl-[E2 ubiquitin-conjugating enzyme]-L-cysteine + [acceptor protein]-L-lysine = [E2 ubiquitin-conjugating enzyme]-L-cysteine + N(6)-ubiquitinyl-[acceptor protein]-L-lysine.</text>
        <dbReference type="EC" id="2.3.2.27"/>
    </reaction>
</comment>
<sequence>MQRLFTSLVKHDEQPTFQRRLLNQIYLKRWSSRTFKTEISYNPDASLAIKETLFSGTLLDALHDRHQARMRDNARLLAVPTAVVDNQAMWERLKYYAEIGLDILNVAAFFVPVLGHVMLAVTAVQLVVSVYQGMEAWSVGDRRQAWEHFESVALNVGLAAAMIGAGAAARIAPKVAGSQWVDRLVPVKLPNGETRLWKPDLTPYRSTIQLDPALQPNALGQYVVDGKTYARLGDGLFEKTFDAQSNAWRIKHPTDPEAYQPELQHNAGGAWRHRHERPLEWDRLTLMRRIGHTTEGLGDEVLTQVAEVSGVSEDELRRMHMDNTPPPPMLAETLRQFQAEQQAGQLIEHIRNGTCVKGLCEYAVPLLVEMPNWPEGEVVEIFRGPEPWGESQRHGTASATVNARPSIKITRDEIMRGQLPARVLSALDEEQIVELLGRRAAGDVGRREQVFRDRLANFARERKRALSESIYRSQETATPDIERLQRHFPSLPHAAAQQLLEQASAAQLTRLRDTGRIPLRMANQIRVQVRHAILNRALAGLHLESLAAAASDRLALHSLERLPTWPADLRVEVRSDSIHGALVDSIGSEQASTRRILVKEGDSFQAFDQSARVLNPKPRVGRNWFESLAAAVPEGVPASQSSEPAHTLQLQLADYAVSHREEMAGLLKLRPLGRPRGPALRLPSGRLGYLASGRGEGFADGLLINRARTIYPNLSDEQASAFIQQHLRSGKTDQQVMHLLNNRQRESDALDTALTQWIDAEETPVRYVPNRRLLAERVRSGWRAGFNRELAPAGELDLQGAYDLPQWDADFSQVRTLKLSSDQLLGEAGTELLARFPSVRRLNLNVQEEDPVALGAKLGELSGITELSLDLRGVPDPSALSQGLHAMPQLEALHLDGWKRALDVGPLVKLRTLQVRGSLSTWPTGVLELPNLDTLDLYATAIDTLPPPLLAGHERLWRGLHVDWSRLEPSVFTQAQEYFATHLPHQRNATLMLEDYCRARLQRIMPADFTFGSAAMTQFKAQGLSGRPLFDRVVELHRQDQVFNQQLAEWQARTVRVDRRQVDMYTRKHAADALRGCWHKALRKRYAPEDHVAGPSWRTPVSDEMLDLAGGPLGDLPSLPQVTFDHVRHVSLAGARLSVQSLDAFLVRFPNLRTLNLNGNRLTQLPEALGSMGQLEQLQLSRNELSVTPSLQQRLNRMTALRTLDLSYNRVEVLDVGALADLEGLDLSHTAIRTWPAGTLELLRLNRLNLSHSAITQIPQALFNDPNALLMGLQLQGCRLDASSMRALQAFAERSTLQTPVIARERLLQGRTGGDPEFFPQEVADQPNLLLPMEPQAGLSGLTPAHRMQRLDPELSTREAIDRINALETQGLGALQIEARLNTWRQEQQLLTRQLNEWIDVRAYREGEDWINAADRRRAADRILGCWRESLQAAPAGGSELDVSDLNTGDLPPLTLSFEHVGTLNVSGMRLTAQGSDGFFRAFTRVQRLSLNRNGLDRLPPALSECKQLIRLEANHNDLRAHEPVQAQLRTLPGLEHLDLGDNTLAEFDVTGLNRLRTLDLRGNLLGEWPQGVLEAPALTTLTLSNNQIESIPADALLPAHGRLMEGTDLSDNLLLEEDLRRLRDYLDDTGRGLGFTEEELDRSLESYDVSNGFDNGSDDEAHPGDESVTAQKNRWFVGVAADSEKHQVWETLTSEQGSEDFFNALSQLRHTEDFKTDASDLNRRVWQVLQASYDNPGLRNELFDLARTSRVRETCGDGRILLFNDLEIKVYEFDALKNIAPEHKGRELLKLSRGLFRLGKVEDVARAVSQRKPRIDPAEIRLAYRLGLAERLDLPRQPRTMLYAGLAQVTAQDLDEAFATILAEEKQTEFVEQLIGRSYWMAYLEERYATEFSQQQQAFTAKGEALEEQYPDFDAAYSAAWEQISREHQAERQQLAIRLSRQELGEPAP</sequence>
<keyword evidence="10" id="KW-1185">Reference proteome</keyword>
<organism evidence="9 10">
    <name type="scientific">Pseudomonas cyclaminis</name>
    <dbReference type="NCBI Taxonomy" id="2781239"/>
    <lineage>
        <taxon>Bacteria</taxon>
        <taxon>Pseudomonadati</taxon>
        <taxon>Pseudomonadota</taxon>
        <taxon>Gammaproteobacteria</taxon>
        <taxon>Pseudomonadales</taxon>
        <taxon>Pseudomonadaceae</taxon>
        <taxon>Pseudomonas</taxon>
    </lineage>
</organism>
<dbReference type="InterPro" id="IPR029487">
    <property type="entry name" value="NEL_dom"/>
</dbReference>
<dbReference type="Proteomes" id="UP000613075">
    <property type="component" value="Unassembled WGS sequence"/>
</dbReference>